<dbReference type="PANTHER" id="PTHR45835:SF99">
    <property type="entry name" value="CHROMO DOMAIN-CONTAINING PROTEIN-RELATED"/>
    <property type="match status" value="1"/>
</dbReference>
<organism evidence="3 4">
    <name type="scientific">Lolium multiflorum</name>
    <name type="common">Italian ryegrass</name>
    <name type="synonym">Lolium perenne subsp. multiflorum</name>
    <dbReference type="NCBI Taxonomy" id="4521"/>
    <lineage>
        <taxon>Eukaryota</taxon>
        <taxon>Viridiplantae</taxon>
        <taxon>Streptophyta</taxon>
        <taxon>Embryophyta</taxon>
        <taxon>Tracheophyta</taxon>
        <taxon>Spermatophyta</taxon>
        <taxon>Magnoliopsida</taxon>
        <taxon>Liliopsida</taxon>
        <taxon>Poales</taxon>
        <taxon>Poaceae</taxon>
        <taxon>BOP clade</taxon>
        <taxon>Pooideae</taxon>
        <taxon>Poodae</taxon>
        <taxon>Poeae</taxon>
        <taxon>Poeae Chloroplast Group 2 (Poeae type)</taxon>
        <taxon>Loliodinae</taxon>
        <taxon>Loliinae</taxon>
        <taxon>Lolium</taxon>
    </lineage>
</organism>
<name>A0AAD8SGI1_LOLMU</name>
<evidence type="ECO:0000313" key="3">
    <source>
        <dbReference type="EMBL" id="KAK1651494.1"/>
    </source>
</evidence>
<dbReference type="Gene3D" id="1.10.340.70">
    <property type="match status" value="1"/>
</dbReference>
<gene>
    <name evidence="3" type="ORF">QYE76_069299</name>
</gene>
<sequence>MIAEEQPSLHQEFEQFRMELVSEGFLASIELQPTLISQIKEAQKSNASIDGIKSQLAAGKAPGFTVDEEGVLWYNGRLCVPSDSELKQVILKEAHDTLYSIHPGGTKMYQDLKEQFWWHGMKREIGSYIAKCDICQRVKAEHQRPAGLLQPLQIPEWKWDSVGMDFITGLPKSSKGNDSIWIGAAGELSSPSTIDATPSDATATRRLSTLDNVASSPVEPRGNSGKRSDPLLTPRPRRNLAEDDERREPLIADLI</sequence>
<dbReference type="Pfam" id="PF17921">
    <property type="entry name" value="Integrase_H2C2"/>
    <property type="match status" value="1"/>
</dbReference>
<feature type="domain" description="Integrase zinc-binding" evidence="2">
    <location>
        <begin position="83"/>
        <end position="140"/>
    </location>
</feature>
<dbReference type="AlphaFoldDB" id="A0AAD8SGI1"/>
<reference evidence="3" key="1">
    <citation type="submission" date="2023-07" db="EMBL/GenBank/DDBJ databases">
        <title>A chromosome-level genome assembly of Lolium multiflorum.</title>
        <authorList>
            <person name="Chen Y."/>
            <person name="Copetti D."/>
            <person name="Kolliker R."/>
            <person name="Studer B."/>
        </authorList>
    </citation>
    <scope>NUCLEOTIDE SEQUENCE</scope>
    <source>
        <strain evidence="3">02402/16</strain>
        <tissue evidence="3">Leaf</tissue>
    </source>
</reference>
<proteinExistence type="predicted"/>
<evidence type="ECO:0000259" key="2">
    <source>
        <dbReference type="Pfam" id="PF17921"/>
    </source>
</evidence>
<comment type="caution">
    <text evidence="3">The sequence shown here is derived from an EMBL/GenBank/DDBJ whole genome shotgun (WGS) entry which is preliminary data.</text>
</comment>
<protein>
    <recommendedName>
        <fullName evidence="2">Integrase zinc-binding domain-containing protein</fullName>
    </recommendedName>
</protein>
<feature type="region of interest" description="Disordered" evidence="1">
    <location>
        <begin position="210"/>
        <end position="255"/>
    </location>
</feature>
<evidence type="ECO:0000313" key="4">
    <source>
        <dbReference type="Proteomes" id="UP001231189"/>
    </source>
</evidence>
<evidence type="ECO:0000256" key="1">
    <source>
        <dbReference type="SAM" id="MobiDB-lite"/>
    </source>
</evidence>
<dbReference type="InterPro" id="IPR041588">
    <property type="entry name" value="Integrase_H2C2"/>
</dbReference>
<dbReference type="PANTHER" id="PTHR45835">
    <property type="entry name" value="YALI0A06105P"/>
    <property type="match status" value="1"/>
</dbReference>
<feature type="compositionally biased region" description="Basic and acidic residues" evidence="1">
    <location>
        <begin position="239"/>
        <end position="255"/>
    </location>
</feature>
<accession>A0AAD8SGI1</accession>
<keyword evidence="4" id="KW-1185">Reference proteome</keyword>
<dbReference type="Proteomes" id="UP001231189">
    <property type="component" value="Unassembled WGS sequence"/>
</dbReference>
<dbReference type="EMBL" id="JAUUTY010000004">
    <property type="protein sequence ID" value="KAK1651494.1"/>
    <property type="molecule type" value="Genomic_DNA"/>
</dbReference>